<dbReference type="Proteomes" id="UP000003856">
    <property type="component" value="Unassembled WGS sequence"/>
</dbReference>
<protein>
    <submittedName>
        <fullName evidence="2">Uncharacterized protein</fullName>
    </submittedName>
</protein>
<dbReference type="AlphaFoldDB" id="C5T264"/>
<feature type="chain" id="PRO_5002956903" evidence="1">
    <location>
        <begin position="20"/>
        <end position="140"/>
    </location>
</feature>
<dbReference type="PATRIC" id="fig|573060.9.peg.4164"/>
<dbReference type="RefSeq" id="WP_005794007.1">
    <property type="nucleotide sequence ID" value="NZ_ACQT01000017.1"/>
</dbReference>
<evidence type="ECO:0000256" key="1">
    <source>
        <dbReference type="SAM" id="SignalP"/>
    </source>
</evidence>
<comment type="caution">
    <text evidence="2">The sequence shown here is derived from an EMBL/GenBank/DDBJ whole genome shotgun (WGS) entry which is preliminary data.</text>
</comment>
<organism evidence="2 3">
    <name type="scientific">Acidovorax delafieldii 2AN</name>
    <dbReference type="NCBI Taxonomy" id="573060"/>
    <lineage>
        <taxon>Bacteria</taxon>
        <taxon>Pseudomonadati</taxon>
        <taxon>Pseudomonadota</taxon>
        <taxon>Betaproteobacteria</taxon>
        <taxon>Burkholderiales</taxon>
        <taxon>Comamonadaceae</taxon>
        <taxon>Acidovorax</taxon>
    </lineage>
</organism>
<evidence type="ECO:0000313" key="3">
    <source>
        <dbReference type="Proteomes" id="UP000003856"/>
    </source>
</evidence>
<dbReference type="EMBL" id="ACQT01000017">
    <property type="protein sequence ID" value="EER61405.1"/>
    <property type="molecule type" value="Genomic_DNA"/>
</dbReference>
<sequence length="140" mass="15392">MKKMLAVWMIGAASTLALADTEFKNVPAPLQKSLRGNALKTAQLDNGVLRLQMDKPEVTELVYSTFVFHNICAEQWHHPEQFAQWALSRVELLNATATQGFAFDARGDICAQMGSLGKKFGPFIAQRTAKCEAGKCPPLP</sequence>
<name>C5T264_ACIDE</name>
<keyword evidence="3" id="KW-1185">Reference proteome</keyword>
<dbReference type="OrthoDB" id="8810997at2"/>
<proteinExistence type="predicted"/>
<accession>C5T264</accession>
<evidence type="ECO:0000313" key="2">
    <source>
        <dbReference type="EMBL" id="EER61405.1"/>
    </source>
</evidence>
<keyword evidence="1" id="KW-0732">Signal</keyword>
<reference evidence="2 3" key="1">
    <citation type="submission" date="2009-05" db="EMBL/GenBank/DDBJ databases">
        <title>The draft genome of Acidovorax delafieldii 2AN.</title>
        <authorList>
            <consortium name="US DOE Joint Genome Institute (JGI-PGF)"/>
            <person name="Lucas S."/>
            <person name="Copeland A."/>
            <person name="Lapidus A."/>
            <person name="Glavina del Rio T."/>
            <person name="Tice H."/>
            <person name="Bruce D."/>
            <person name="Goodwin L."/>
            <person name="Pitluck S."/>
            <person name="Larimer F."/>
            <person name="Land M.L."/>
            <person name="Hauser L."/>
            <person name="Shelobolina E.S."/>
            <person name="Picardal F."/>
            <person name="Roden E."/>
            <person name="Emerson D."/>
        </authorList>
    </citation>
    <scope>NUCLEOTIDE SEQUENCE [LARGE SCALE GENOMIC DNA]</scope>
    <source>
        <strain evidence="2 3">2AN</strain>
    </source>
</reference>
<feature type="signal peptide" evidence="1">
    <location>
        <begin position="1"/>
        <end position="19"/>
    </location>
</feature>
<gene>
    <name evidence="2" type="ORF">AcdelDRAFT_0994</name>
</gene>